<name>A0A8S9MX12_BRACR</name>
<dbReference type="Proteomes" id="UP000712600">
    <property type="component" value="Unassembled WGS sequence"/>
</dbReference>
<comment type="caution">
    <text evidence="1">The sequence shown here is derived from an EMBL/GenBank/DDBJ whole genome shotgun (WGS) entry which is preliminary data.</text>
</comment>
<reference evidence="1" key="1">
    <citation type="submission" date="2019-12" db="EMBL/GenBank/DDBJ databases">
        <title>Genome sequencing and annotation of Brassica cretica.</title>
        <authorList>
            <person name="Studholme D.J."/>
            <person name="Sarris P."/>
        </authorList>
    </citation>
    <scope>NUCLEOTIDE SEQUENCE</scope>
    <source>
        <strain evidence="1">PFS-109/04</strain>
        <tissue evidence="1">Leaf</tissue>
    </source>
</reference>
<evidence type="ECO:0000313" key="2">
    <source>
        <dbReference type="Proteomes" id="UP000712600"/>
    </source>
</evidence>
<evidence type="ECO:0000313" key="1">
    <source>
        <dbReference type="EMBL" id="KAF3485942.1"/>
    </source>
</evidence>
<gene>
    <name evidence="1" type="ORF">F2Q69_00055110</name>
</gene>
<protein>
    <submittedName>
        <fullName evidence="1">Uncharacterized protein</fullName>
    </submittedName>
</protein>
<dbReference type="AlphaFoldDB" id="A0A8S9MX12"/>
<dbReference type="EMBL" id="QGKX02002183">
    <property type="protein sequence ID" value="KAF3485942.1"/>
    <property type="molecule type" value="Genomic_DNA"/>
</dbReference>
<accession>A0A8S9MX12</accession>
<organism evidence="1 2">
    <name type="scientific">Brassica cretica</name>
    <name type="common">Mustard</name>
    <dbReference type="NCBI Taxonomy" id="69181"/>
    <lineage>
        <taxon>Eukaryota</taxon>
        <taxon>Viridiplantae</taxon>
        <taxon>Streptophyta</taxon>
        <taxon>Embryophyta</taxon>
        <taxon>Tracheophyta</taxon>
        <taxon>Spermatophyta</taxon>
        <taxon>Magnoliopsida</taxon>
        <taxon>eudicotyledons</taxon>
        <taxon>Gunneridae</taxon>
        <taxon>Pentapetalae</taxon>
        <taxon>rosids</taxon>
        <taxon>malvids</taxon>
        <taxon>Brassicales</taxon>
        <taxon>Brassicaceae</taxon>
        <taxon>Brassiceae</taxon>
        <taxon>Brassica</taxon>
    </lineage>
</organism>
<sequence>MTSCHQLIVTTHPAYLEPGSQPCRAPTLTHHRGRKRLHIYRMSCHADQLVTTCPVGVLLKGEVLGSSDAKRTNNLPVDVEAFSSMVRS</sequence>
<proteinExistence type="predicted"/>